<accession>A0A0K1QNT4</accession>
<dbReference type="EMBL" id="CP010945">
    <property type="protein sequence ID" value="AKV07312.1"/>
    <property type="molecule type" value="Genomic_DNA"/>
</dbReference>
<evidence type="ECO:0000313" key="2">
    <source>
        <dbReference type="Proteomes" id="UP000017175"/>
    </source>
</evidence>
<dbReference type="OrthoDB" id="7021542at2"/>
<dbReference type="AlphaFoldDB" id="A0A0K1QNT4"/>
<proteinExistence type="predicted"/>
<gene>
    <name evidence="1" type="ORF">B723_13170</name>
</gene>
<organism evidence="1 2">
    <name type="scientific">Pseudomonas fluorescens NCIMB 11764</name>
    <dbReference type="NCBI Taxonomy" id="1221522"/>
    <lineage>
        <taxon>Bacteria</taxon>
        <taxon>Pseudomonadati</taxon>
        <taxon>Pseudomonadota</taxon>
        <taxon>Gammaproteobacteria</taxon>
        <taxon>Pseudomonadales</taxon>
        <taxon>Pseudomonadaceae</taxon>
        <taxon>Pseudomonas</taxon>
    </lineage>
</organism>
<protein>
    <submittedName>
        <fullName evidence="1">Uncharacterized protein</fullName>
    </submittedName>
</protein>
<reference evidence="1 2" key="1">
    <citation type="journal article" date="2012" name="J. Bacteriol.">
        <title>Draft genome sequence of the cyanide-utilizing bacterium Pseudomonas fluorescens strain NCIMB 11764.</title>
        <authorList>
            <person name="Vilo C.A."/>
            <person name="Benedik M.J."/>
            <person name="Kunz D.A."/>
            <person name="Dong Q."/>
        </authorList>
    </citation>
    <scope>NUCLEOTIDE SEQUENCE [LARGE SCALE GENOMIC DNA]</scope>
    <source>
        <strain evidence="1 2">NCIMB 11764</strain>
    </source>
</reference>
<dbReference type="Proteomes" id="UP000017175">
    <property type="component" value="Chromosome"/>
</dbReference>
<evidence type="ECO:0000313" key="1">
    <source>
        <dbReference type="EMBL" id="AKV07312.1"/>
    </source>
</evidence>
<dbReference type="RefSeq" id="WP_017337051.1">
    <property type="nucleotide sequence ID" value="NZ_CP010945.1"/>
</dbReference>
<dbReference type="eggNOG" id="ENOG5031UI2">
    <property type="taxonomic scope" value="Bacteria"/>
</dbReference>
<name>A0A0K1QNT4_PSEFL</name>
<sequence>MFRISMQDQAGPVGMFGDGLAHFHAMSRSLVTHWYHVSLKRRHEGRFVAYEEMLNDEPRLVELLVSQDESMVIQDVQVVTPAWMNKGSGWKMEKLKSLSMGFNQAEVPICVLHVESGDVYVNTHQRDLDVDALVGVRELYRRSAATTGVASASEAL</sequence>